<dbReference type="InterPro" id="IPR041796">
    <property type="entry name" value="Mre11_N"/>
</dbReference>
<dbReference type="PIRSF" id="PIRSF033091">
    <property type="entry name" value="Pesterase_YhaO"/>
    <property type="match status" value="1"/>
</dbReference>
<reference evidence="4" key="1">
    <citation type="journal article" date="2019" name="Int. J. Syst. Evol. Microbiol.">
        <title>The Global Catalogue of Microorganisms (GCM) 10K type strain sequencing project: providing services to taxonomists for standard genome sequencing and annotation.</title>
        <authorList>
            <consortium name="The Broad Institute Genomics Platform"/>
            <consortium name="The Broad Institute Genome Sequencing Center for Infectious Disease"/>
            <person name="Wu L."/>
            <person name="Ma J."/>
        </authorList>
    </citation>
    <scope>NUCLEOTIDE SEQUENCE [LARGE SCALE GENOMIC DNA]</scope>
    <source>
        <strain evidence="4">CGMCC 4.7177</strain>
    </source>
</reference>
<dbReference type="InterPro" id="IPR050535">
    <property type="entry name" value="DNA_Repair-Maintenance_Comp"/>
</dbReference>
<dbReference type="Pfam" id="PF00149">
    <property type="entry name" value="Metallophos"/>
    <property type="match status" value="1"/>
</dbReference>
<evidence type="ECO:0000313" key="4">
    <source>
        <dbReference type="Proteomes" id="UP001597218"/>
    </source>
</evidence>
<dbReference type="InterPro" id="IPR029052">
    <property type="entry name" value="Metallo-depent_PP-like"/>
</dbReference>
<dbReference type="SUPFAM" id="SSF56300">
    <property type="entry name" value="Metallo-dependent phosphatases"/>
    <property type="match status" value="1"/>
</dbReference>
<sequence length="405" mass="46179">MSTIRFIHAADLHLDSPFKGMKGLPHKRLKELRESTFKAFNNFIEHILHAKPDFVLIVGDIYDGEDRSLRAQMKFQEGMKKLNVAGIQVYLSYGNHDHLGGRWTRFELPPNVHVFSGDVETIQTAFNGNAVHITGFSYSERHIRNRMVQQYPAASNSADFNIGMLHGSIEGNETHAVYAPFTKNDLLSKNYDYWALGHIHVRQNLHEDPPIVYSGNLQGRHRNEQGIKGFYEVELSKSSAELKFIPASALVFDTLLISCKGICHANEWIERCVEGIDAFKAQYGSGIVELVMVEIDREASDLFDQSPDDEWLDVLREVVEDDALFVWIHSLSFTEDSSLSSITDGLSKSVLEQINNWTEDEWKIILKDVYQHARGVRYLDVLKEHEIRTIKKGVARIMATETSEK</sequence>
<dbReference type="Proteomes" id="UP001597218">
    <property type="component" value="Unassembled WGS sequence"/>
</dbReference>
<keyword evidence="1" id="KW-0378">Hydrolase</keyword>
<evidence type="ECO:0000256" key="1">
    <source>
        <dbReference type="ARBA" id="ARBA00022801"/>
    </source>
</evidence>
<organism evidence="3 4">
    <name type="scientific">Sporosarcina siberiensis</name>
    <dbReference type="NCBI Taxonomy" id="1365606"/>
    <lineage>
        <taxon>Bacteria</taxon>
        <taxon>Bacillati</taxon>
        <taxon>Bacillota</taxon>
        <taxon>Bacilli</taxon>
        <taxon>Bacillales</taxon>
        <taxon>Caryophanaceae</taxon>
        <taxon>Sporosarcina</taxon>
    </lineage>
</organism>
<feature type="domain" description="Calcineurin-like phosphoesterase" evidence="2">
    <location>
        <begin position="4"/>
        <end position="201"/>
    </location>
</feature>
<accession>A0ABW4SBY1</accession>
<keyword evidence="4" id="KW-1185">Reference proteome</keyword>
<dbReference type="GO" id="GO:0004527">
    <property type="term" value="F:exonuclease activity"/>
    <property type="evidence" value="ECO:0007669"/>
    <property type="project" value="UniProtKB-KW"/>
</dbReference>
<dbReference type="Gene3D" id="3.60.21.10">
    <property type="match status" value="1"/>
</dbReference>
<proteinExistence type="predicted"/>
<protein>
    <submittedName>
        <fullName evidence="3">Exonuclease SbcCD subunit D</fullName>
    </submittedName>
</protein>
<evidence type="ECO:0000259" key="2">
    <source>
        <dbReference type="Pfam" id="PF00149"/>
    </source>
</evidence>
<dbReference type="CDD" id="cd00840">
    <property type="entry name" value="MPP_Mre11_N"/>
    <property type="match status" value="1"/>
</dbReference>
<gene>
    <name evidence="3" type="ORF">ACFSFY_02710</name>
</gene>
<dbReference type="InterPro" id="IPR014576">
    <property type="entry name" value="Pesterase_YhaO"/>
</dbReference>
<keyword evidence="3" id="KW-0540">Nuclease</keyword>
<dbReference type="PANTHER" id="PTHR30337:SF7">
    <property type="entry name" value="PHOSPHOESTERASE"/>
    <property type="match status" value="1"/>
</dbReference>
<dbReference type="EMBL" id="JBHUGI010000005">
    <property type="protein sequence ID" value="MFD1926987.1"/>
    <property type="molecule type" value="Genomic_DNA"/>
</dbReference>
<dbReference type="PANTHER" id="PTHR30337">
    <property type="entry name" value="COMPONENT OF ATP-DEPENDENT DSDNA EXONUCLEASE"/>
    <property type="match status" value="1"/>
</dbReference>
<name>A0ABW4SBY1_9BACL</name>
<dbReference type="RefSeq" id="WP_381535646.1">
    <property type="nucleotide sequence ID" value="NZ_JBHUGI010000005.1"/>
</dbReference>
<dbReference type="InterPro" id="IPR004843">
    <property type="entry name" value="Calcineurin-like_PHP"/>
</dbReference>
<evidence type="ECO:0000313" key="3">
    <source>
        <dbReference type="EMBL" id="MFD1926987.1"/>
    </source>
</evidence>
<comment type="caution">
    <text evidence="3">The sequence shown here is derived from an EMBL/GenBank/DDBJ whole genome shotgun (WGS) entry which is preliminary data.</text>
</comment>
<keyword evidence="3" id="KW-0269">Exonuclease</keyword>